<name>A0A382ZR16_9ZZZZ</name>
<feature type="region of interest" description="Disordered" evidence="1">
    <location>
        <begin position="46"/>
        <end position="69"/>
    </location>
</feature>
<dbReference type="EMBL" id="UINC01185790">
    <property type="protein sequence ID" value="SVD97669.1"/>
    <property type="molecule type" value="Genomic_DNA"/>
</dbReference>
<proteinExistence type="predicted"/>
<protein>
    <submittedName>
        <fullName evidence="2">Uncharacterized protein</fullName>
    </submittedName>
</protein>
<evidence type="ECO:0000313" key="2">
    <source>
        <dbReference type="EMBL" id="SVD97669.1"/>
    </source>
</evidence>
<gene>
    <name evidence="2" type="ORF">METZ01_LOCUS450523</name>
</gene>
<evidence type="ECO:0000256" key="1">
    <source>
        <dbReference type="SAM" id="MobiDB-lite"/>
    </source>
</evidence>
<organism evidence="2">
    <name type="scientific">marine metagenome</name>
    <dbReference type="NCBI Taxonomy" id="408172"/>
    <lineage>
        <taxon>unclassified sequences</taxon>
        <taxon>metagenomes</taxon>
        <taxon>ecological metagenomes</taxon>
    </lineage>
</organism>
<dbReference type="AlphaFoldDB" id="A0A382ZR16"/>
<reference evidence="2" key="1">
    <citation type="submission" date="2018-05" db="EMBL/GenBank/DDBJ databases">
        <authorList>
            <person name="Lanie J.A."/>
            <person name="Ng W.-L."/>
            <person name="Kazmierczak K.M."/>
            <person name="Andrzejewski T.M."/>
            <person name="Davidsen T.M."/>
            <person name="Wayne K.J."/>
            <person name="Tettelin H."/>
            <person name="Glass J.I."/>
            <person name="Rusch D."/>
            <person name="Podicherti R."/>
            <person name="Tsui H.-C.T."/>
            <person name="Winkler M.E."/>
        </authorList>
    </citation>
    <scope>NUCLEOTIDE SEQUENCE</scope>
</reference>
<accession>A0A382ZR16</accession>
<sequence length="69" mass="7704">MAEELARKDPLQEEIVGKVVEKMLSEGWPDEGRDSTRTRVKELLDELVSSNSSRQGDKTADSGSPEEQE</sequence>